<dbReference type="InterPro" id="IPR032519">
    <property type="entry name" value="YbgF_tri"/>
</dbReference>
<feature type="chain" id="PRO_5022274563" description="Cell division coordinator CpoB" evidence="1">
    <location>
        <begin position="24"/>
        <end position="257"/>
    </location>
</feature>
<gene>
    <name evidence="5" type="primary">ybgF</name>
    <name evidence="1" type="synonym">cpoB</name>
    <name evidence="5" type="ORF">FKG94_00730</name>
</gene>
<keyword evidence="6" id="KW-1185">Reference proteome</keyword>
<dbReference type="PROSITE" id="PS50005">
    <property type="entry name" value="TPR"/>
    <property type="match status" value="1"/>
</dbReference>
<name>A0A545U9G8_9GAMM</name>
<evidence type="ECO:0000259" key="4">
    <source>
        <dbReference type="Pfam" id="PF16331"/>
    </source>
</evidence>
<feature type="compositionally biased region" description="Gly residues" evidence="3">
    <location>
        <begin position="102"/>
        <end position="116"/>
    </location>
</feature>
<feature type="compositionally biased region" description="Low complexity" evidence="3">
    <location>
        <begin position="117"/>
        <end position="134"/>
    </location>
</feature>
<dbReference type="SUPFAM" id="SSF48452">
    <property type="entry name" value="TPR-like"/>
    <property type="match status" value="1"/>
</dbReference>
<comment type="function">
    <text evidence="1">Mediates coordination of peptidoglycan synthesis and outer membrane constriction during cell division.</text>
</comment>
<dbReference type="InterPro" id="IPR011990">
    <property type="entry name" value="TPR-like_helical_dom_sf"/>
</dbReference>
<evidence type="ECO:0000256" key="2">
    <source>
        <dbReference type="PROSITE-ProRule" id="PRU00339"/>
    </source>
</evidence>
<dbReference type="InterPro" id="IPR034706">
    <property type="entry name" value="CpoB"/>
</dbReference>
<dbReference type="Proteomes" id="UP000319732">
    <property type="component" value="Unassembled WGS sequence"/>
</dbReference>
<evidence type="ECO:0000313" key="6">
    <source>
        <dbReference type="Proteomes" id="UP000319732"/>
    </source>
</evidence>
<dbReference type="Pfam" id="PF13174">
    <property type="entry name" value="TPR_6"/>
    <property type="match status" value="1"/>
</dbReference>
<accession>A0A545U9G8</accession>
<proteinExistence type="inferred from homology"/>
<feature type="region of interest" description="Disordered" evidence="3">
    <location>
        <begin position="102"/>
        <end position="135"/>
    </location>
</feature>
<feature type="signal peptide" evidence="1">
    <location>
        <begin position="1"/>
        <end position="23"/>
    </location>
</feature>
<sequence precursor="true">MKKPSVAAAVMVAAIYFPTDARAQVDVVESAPVRGAPPLTGQPGAGTTPNVQAEIFYQLQALQQEVLQLRGMVEEQAYELKRLKQQRLDDYLDLDRRLSGLGSAGTGSRSGTGGSPDSGVQTPTPAPAQPAAQAGDELQQYRKAIDLVLKQKDYDSAIAELDRYLGTYPRGRYAANAHYWLGEIYLLKNDLEQARQWFTRLLDGFADHRKAPDAKFKLGKVYDQMGDKSRAKVLLEEVAASGTDASRLARNYLAENF</sequence>
<dbReference type="Gene3D" id="1.25.40.10">
    <property type="entry name" value="Tetratricopeptide repeat domain"/>
    <property type="match status" value="1"/>
</dbReference>
<dbReference type="GO" id="GO:0070206">
    <property type="term" value="P:protein trimerization"/>
    <property type="evidence" value="ECO:0007669"/>
    <property type="project" value="InterPro"/>
</dbReference>
<dbReference type="InterPro" id="IPR019734">
    <property type="entry name" value="TPR_rpt"/>
</dbReference>
<dbReference type="HAMAP" id="MF_02066">
    <property type="entry name" value="CpoB"/>
    <property type="match status" value="1"/>
</dbReference>
<dbReference type="EMBL" id="VHSG01000002">
    <property type="protein sequence ID" value="TQV86115.1"/>
    <property type="molecule type" value="Genomic_DNA"/>
</dbReference>
<comment type="caution">
    <text evidence="5">The sequence shown here is derived from an EMBL/GenBank/DDBJ whole genome shotgun (WGS) entry which is preliminary data.</text>
</comment>
<keyword evidence="1" id="KW-0732">Signal</keyword>
<dbReference type="Pfam" id="PF13432">
    <property type="entry name" value="TPR_16"/>
    <property type="match status" value="1"/>
</dbReference>
<dbReference type="GO" id="GO:0043093">
    <property type="term" value="P:FtsZ-dependent cytokinesis"/>
    <property type="evidence" value="ECO:0007669"/>
    <property type="project" value="UniProtKB-UniRule"/>
</dbReference>
<dbReference type="InterPro" id="IPR014162">
    <property type="entry name" value="CpoB_C"/>
</dbReference>
<protein>
    <recommendedName>
        <fullName evidence="1">Cell division coordinator CpoB</fullName>
    </recommendedName>
</protein>
<dbReference type="NCBIfam" id="TIGR02795">
    <property type="entry name" value="tol_pal_ybgF"/>
    <property type="match status" value="1"/>
</dbReference>
<dbReference type="Gene3D" id="1.20.5.110">
    <property type="match status" value="1"/>
</dbReference>
<comment type="similarity">
    <text evidence="1">Belongs to the CpoB family.</text>
</comment>
<evidence type="ECO:0000256" key="3">
    <source>
        <dbReference type="SAM" id="MobiDB-lite"/>
    </source>
</evidence>
<reference evidence="5 6" key="1">
    <citation type="submission" date="2019-06" db="EMBL/GenBank/DDBJ databases">
        <title>Whole genome sequence for Cellvibrionaceae sp. R142.</title>
        <authorList>
            <person name="Wang G."/>
        </authorList>
    </citation>
    <scope>NUCLEOTIDE SEQUENCE [LARGE SCALE GENOMIC DNA]</scope>
    <source>
        <strain evidence="5 6">R142</strain>
    </source>
</reference>
<keyword evidence="1" id="KW-0574">Periplasm</keyword>
<comment type="subcellular location">
    <subcellularLocation>
        <location evidence="1">Periplasm</location>
    </subcellularLocation>
</comment>
<organism evidence="5 6">
    <name type="scientific">Exilibacterium tricleocarpae</name>
    <dbReference type="NCBI Taxonomy" id="2591008"/>
    <lineage>
        <taxon>Bacteria</taxon>
        <taxon>Pseudomonadati</taxon>
        <taxon>Pseudomonadota</taxon>
        <taxon>Gammaproteobacteria</taxon>
        <taxon>Cellvibrionales</taxon>
        <taxon>Cellvibrionaceae</taxon>
        <taxon>Exilibacterium</taxon>
    </lineage>
</organism>
<evidence type="ECO:0000256" key="1">
    <source>
        <dbReference type="HAMAP-Rule" id="MF_02066"/>
    </source>
</evidence>
<evidence type="ECO:0000313" key="5">
    <source>
        <dbReference type="EMBL" id="TQV86115.1"/>
    </source>
</evidence>
<dbReference type="RefSeq" id="WP_142902267.1">
    <property type="nucleotide sequence ID" value="NZ_ML660087.1"/>
</dbReference>
<dbReference type="AlphaFoldDB" id="A0A545U9G8"/>
<dbReference type="GO" id="GO:0030288">
    <property type="term" value="C:outer membrane-bounded periplasmic space"/>
    <property type="evidence" value="ECO:0007669"/>
    <property type="project" value="UniProtKB-UniRule"/>
</dbReference>
<keyword evidence="1" id="KW-0132">Cell division</keyword>
<keyword evidence="2" id="KW-0802">TPR repeat</keyword>
<feature type="domain" description="YbgF trimerisation" evidence="4">
    <location>
        <begin position="51"/>
        <end position="105"/>
    </location>
</feature>
<dbReference type="OrthoDB" id="9768142at2"/>
<dbReference type="Pfam" id="PF16331">
    <property type="entry name" value="TolA_bind_tri"/>
    <property type="match status" value="1"/>
</dbReference>
<keyword evidence="1" id="KW-0131">Cell cycle</keyword>
<feature type="repeat" description="TPR" evidence="2">
    <location>
        <begin position="175"/>
        <end position="208"/>
    </location>
</feature>